<accession>A0A9P8PAW1</accession>
<comment type="caution">
    <text evidence="2">The sequence shown here is derived from an EMBL/GenBank/DDBJ whole genome shotgun (WGS) entry which is preliminary data.</text>
</comment>
<dbReference type="AlphaFoldDB" id="A0A9P8PAW1"/>
<feature type="transmembrane region" description="Helical" evidence="1">
    <location>
        <begin position="193"/>
        <end position="218"/>
    </location>
</feature>
<keyword evidence="1" id="KW-0812">Transmembrane</keyword>
<dbReference type="OrthoDB" id="10560456at2759"/>
<dbReference type="GeneID" id="70234610"/>
<protein>
    <submittedName>
        <fullName evidence="2">Uncharacterized protein</fullName>
    </submittedName>
</protein>
<gene>
    <name evidence="2" type="ORF">OGAPHI_002643</name>
</gene>
<keyword evidence="1" id="KW-1133">Transmembrane helix</keyword>
<evidence type="ECO:0000313" key="2">
    <source>
        <dbReference type="EMBL" id="KAH3668888.1"/>
    </source>
</evidence>
<keyword evidence="3" id="KW-1185">Reference proteome</keyword>
<dbReference type="Proteomes" id="UP000769157">
    <property type="component" value="Unassembled WGS sequence"/>
</dbReference>
<reference evidence="2" key="2">
    <citation type="submission" date="2021-01" db="EMBL/GenBank/DDBJ databases">
        <authorList>
            <person name="Schikora-Tamarit M.A."/>
        </authorList>
    </citation>
    <scope>NUCLEOTIDE SEQUENCE</scope>
    <source>
        <strain evidence="2">CBS6075</strain>
    </source>
</reference>
<sequence length="230" mass="25014">MVFSPPESSSMSLNRFIGGMAWYFTPCKYGSSSSSRVRYADPPRGDTFDLVSSLYTPSILAEMWLKVSMNCLYRLDLTSWKSVTIFFSSCLASEKSASKSASLTLTFSSLSLAFIFGFIAPSSAVVWSMLCFNCSCNSSNSPVLYSSLSPSKSISIPSARTSSLCSASSNGMSSMDPRVSGSFTFSSLQFLRMLIFSISFFSTTSSRLAIFLLISLMLDLSSESPSSSWL</sequence>
<reference evidence="2" key="1">
    <citation type="journal article" date="2021" name="Open Biol.">
        <title>Shared evolutionary footprints suggest mitochondrial oxidative damage underlies multiple complex I losses in fungi.</title>
        <authorList>
            <person name="Schikora-Tamarit M.A."/>
            <person name="Marcet-Houben M."/>
            <person name="Nosek J."/>
            <person name="Gabaldon T."/>
        </authorList>
    </citation>
    <scope>NUCLEOTIDE SEQUENCE</scope>
    <source>
        <strain evidence="2">CBS6075</strain>
    </source>
</reference>
<keyword evidence="1" id="KW-0472">Membrane</keyword>
<evidence type="ECO:0000313" key="3">
    <source>
        <dbReference type="Proteomes" id="UP000769157"/>
    </source>
</evidence>
<organism evidence="2 3">
    <name type="scientific">Ogataea philodendri</name>
    <dbReference type="NCBI Taxonomy" id="1378263"/>
    <lineage>
        <taxon>Eukaryota</taxon>
        <taxon>Fungi</taxon>
        <taxon>Dikarya</taxon>
        <taxon>Ascomycota</taxon>
        <taxon>Saccharomycotina</taxon>
        <taxon>Pichiomycetes</taxon>
        <taxon>Pichiales</taxon>
        <taxon>Pichiaceae</taxon>
        <taxon>Ogataea</taxon>
    </lineage>
</organism>
<feature type="transmembrane region" description="Helical" evidence="1">
    <location>
        <begin position="101"/>
        <end position="120"/>
    </location>
</feature>
<dbReference type="EMBL" id="JAEUBE010000158">
    <property type="protein sequence ID" value="KAH3668888.1"/>
    <property type="molecule type" value="Genomic_DNA"/>
</dbReference>
<dbReference type="RefSeq" id="XP_046063302.1">
    <property type="nucleotide sequence ID" value="XM_046203535.1"/>
</dbReference>
<evidence type="ECO:0000256" key="1">
    <source>
        <dbReference type="SAM" id="Phobius"/>
    </source>
</evidence>
<proteinExistence type="predicted"/>
<name>A0A9P8PAW1_9ASCO</name>